<accession>A0A8S4QSM4</accession>
<organism evidence="2 3">
    <name type="scientific">Pararge aegeria aegeria</name>
    <dbReference type="NCBI Taxonomy" id="348720"/>
    <lineage>
        <taxon>Eukaryota</taxon>
        <taxon>Metazoa</taxon>
        <taxon>Ecdysozoa</taxon>
        <taxon>Arthropoda</taxon>
        <taxon>Hexapoda</taxon>
        <taxon>Insecta</taxon>
        <taxon>Pterygota</taxon>
        <taxon>Neoptera</taxon>
        <taxon>Endopterygota</taxon>
        <taxon>Lepidoptera</taxon>
        <taxon>Glossata</taxon>
        <taxon>Ditrysia</taxon>
        <taxon>Papilionoidea</taxon>
        <taxon>Nymphalidae</taxon>
        <taxon>Satyrinae</taxon>
        <taxon>Satyrini</taxon>
        <taxon>Parargina</taxon>
        <taxon>Pararge</taxon>
    </lineage>
</organism>
<comment type="caution">
    <text evidence="2">The sequence shown here is derived from an EMBL/GenBank/DDBJ whole genome shotgun (WGS) entry which is preliminary data.</text>
</comment>
<dbReference type="AlphaFoldDB" id="A0A8S4QSM4"/>
<gene>
    <name evidence="2" type="primary">jg481</name>
    <name evidence="2" type="ORF">PAEG_LOCUS6127</name>
</gene>
<evidence type="ECO:0000256" key="1">
    <source>
        <dbReference type="SAM" id="MobiDB-lite"/>
    </source>
</evidence>
<keyword evidence="3" id="KW-1185">Reference proteome</keyword>
<feature type="region of interest" description="Disordered" evidence="1">
    <location>
        <begin position="188"/>
        <end position="209"/>
    </location>
</feature>
<sequence length="232" mass="25368">MNIVIHHRHRIGDELSAGSLTACKCTLSPFSSIARRCGLLPLRYAISANKNCAQSAAPHAPGARAMDAIPSVKLSYPFPYIRSWFKALRYFGGKDFPNAASELDSAVHLYLEIGSTELDPSSVWPFQCSAFDDYNSASSAKHDHRTMCDLIEVNSQTNSGRFIKTRGWTEGKVQKGSCTIGKRHIVSRGQGTSRMPAGGSESAAPARRRDPHATMATGVYYLWACLMNTPRA</sequence>
<evidence type="ECO:0000313" key="2">
    <source>
        <dbReference type="EMBL" id="CAH2218280.1"/>
    </source>
</evidence>
<reference evidence="2" key="1">
    <citation type="submission" date="2022-03" db="EMBL/GenBank/DDBJ databases">
        <authorList>
            <person name="Lindestad O."/>
        </authorList>
    </citation>
    <scope>NUCLEOTIDE SEQUENCE</scope>
</reference>
<dbReference type="EMBL" id="CAKXAJ010019340">
    <property type="protein sequence ID" value="CAH2218280.1"/>
    <property type="molecule type" value="Genomic_DNA"/>
</dbReference>
<name>A0A8S4QSM4_9NEOP</name>
<proteinExistence type="predicted"/>
<dbReference type="Proteomes" id="UP000838756">
    <property type="component" value="Unassembled WGS sequence"/>
</dbReference>
<protein>
    <submittedName>
        <fullName evidence="2">Jg481 protein</fullName>
    </submittedName>
</protein>
<evidence type="ECO:0000313" key="3">
    <source>
        <dbReference type="Proteomes" id="UP000838756"/>
    </source>
</evidence>